<evidence type="ECO:0000256" key="11">
    <source>
        <dbReference type="ARBA" id="ARBA00022917"/>
    </source>
</evidence>
<evidence type="ECO:0000256" key="7">
    <source>
        <dbReference type="ARBA" id="ARBA00022555"/>
    </source>
</evidence>
<feature type="site" description="May act as a substrate filter by repelling compounds with a negatively charged alpha-carboxylate" evidence="19">
    <location>
        <position position="74"/>
    </location>
</feature>
<proteinExistence type="inferred from homology"/>
<comment type="catalytic activity">
    <reaction evidence="16 17">
        <text>O-phospho-L-seryl-tRNA(Sec) + selenophosphate + H2O = L-selenocysteinyl-tRNA(Sec) + 2 phosphate</text>
        <dbReference type="Rhea" id="RHEA:25041"/>
        <dbReference type="Rhea" id="RHEA-COMP:9743"/>
        <dbReference type="Rhea" id="RHEA-COMP:9947"/>
        <dbReference type="ChEBI" id="CHEBI:15377"/>
        <dbReference type="ChEBI" id="CHEBI:16144"/>
        <dbReference type="ChEBI" id="CHEBI:43474"/>
        <dbReference type="ChEBI" id="CHEBI:78551"/>
        <dbReference type="ChEBI" id="CHEBI:78573"/>
        <dbReference type="EC" id="2.9.1.2"/>
    </reaction>
</comment>
<dbReference type="InterPro" id="IPR015421">
    <property type="entry name" value="PyrdxlP-dep_Trfase_major"/>
</dbReference>
<dbReference type="SUPFAM" id="SSF53383">
    <property type="entry name" value="PLP-dependent transferases"/>
    <property type="match status" value="1"/>
</dbReference>
<sequence length="477" mass="52919">MNEDTFKIAEGLISSNYIRQSQQAVQTRQRLFKTLISQRTMPEVGWSDQSIEIFLQQLSQMDTNNYIGNVGVGEREGRIYSSMVSSRHFGFAHGIGRSGDVSENQPKAAGSSLLLTLTNYLALHALKISGAEQTKKCLVVPIATGMSIALVLSALGAQHKKTHPNTPKPRFVLWFRIDQKSVLKCIQTAGYTPIVIENVENYNISQNEKNSSDQDAVCSNLTLLEKKVNEIGVENILCVLSTTSCFAPRLPDLVIPISKLCKKYGVAHVVNNAYGVQCEKTMKRISSAMTCGRLDAFIQSTDKNFMVPVGGAIIASSNVDFINTVAGTYAGRASMSPILDLFVTLLSMGVKQWKALLKERIELLPYFKEKINALCVKHQESLLYTESNTISFAMTMNSFGSDPTRIGSQLFYRCVSGPRVVNKHTKKRVVDIDFQGYGSHTNNYPHHYMTMACSIGIKREEIDEFVVILDKVLTKAT</sequence>
<evidence type="ECO:0000256" key="10">
    <source>
        <dbReference type="ARBA" id="ARBA00022898"/>
    </source>
</evidence>
<evidence type="ECO:0000256" key="19">
    <source>
        <dbReference type="PIRSR" id="PIRSR017689-50"/>
    </source>
</evidence>
<dbReference type="AlphaFoldDB" id="A0AAW2YKX3"/>
<evidence type="ECO:0000256" key="9">
    <source>
        <dbReference type="ARBA" id="ARBA00022884"/>
    </source>
</evidence>
<dbReference type="PANTHER" id="PTHR12944">
    <property type="entry name" value="SOLUBLE LIVER ANTIGEN/LIVER PANCREAS ANTIGEN"/>
    <property type="match status" value="1"/>
</dbReference>
<dbReference type="GO" id="GO:0098621">
    <property type="term" value="F:O-phosphoseryl-tRNA(Sec) selenium transferase activity"/>
    <property type="evidence" value="ECO:0007669"/>
    <property type="project" value="UniProtKB-EC"/>
</dbReference>
<feature type="binding site" evidence="18">
    <location>
        <position position="97"/>
    </location>
    <ligand>
        <name>substrate</name>
    </ligand>
</feature>
<evidence type="ECO:0000256" key="2">
    <source>
        <dbReference type="ARBA" id="ARBA00002552"/>
    </source>
</evidence>
<feature type="binding site" evidence="18">
    <location>
        <position position="413"/>
    </location>
    <ligand>
        <name>tRNA</name>
        <dbReference type="ChEBI" id="CHEBI:17843"/>
    </ligand>
</feature>
<feature type="binding site" evidence="18">
    <location>
        <position position="75"/>
    </location>
    <ligand>
        <name>pyridoxal 5'-phosphate</name>
        <dbReference type="ChEBI" id="CHEBI:597326"/>
    </ligand>
</feature>
<feature type="binding site" evidence="18">
    <location>
        <position position="105"/>
    </location>
    <ligand>
        <name>substrate</name>
    </ligand>
</feature>
<evidence type="ECO:0000256" key="6">
    <source>
        <dbReference type="ARBA" id="ARBA00021963"/>
    </source>
</evidence>
<dbReference type="Proteomes" id="UP001431209">
    <property type="component" value="Unassembled WGS sequence"/>
</dbReference>
<evidence type="ECO:0000256" key="8">
    <source>
        <dbReference type="ARBA" id="ARBA00022679"/>
    </source>
</evidence>
<dbReference type="GO" id="GO:0000049">
    <property type="term" value="F:tRNA binding"/>
    <property type="evidence" value="ECO:0007669"/>
    <property type="project" value="UniProtKB-UniRule"/>
</dbReference>
<feature type="modified residue" description="N6-(pyridoxal phosphate)lysine" evidence="19">
    <location>
        <position position="303"/>
    </location>
</feature>
<keyword evidence="10 17" id="KW-0663">Pyridoxal phosphate</keyword>
<feature type="binding site" evidence="18">
    <location>
        <position position="332"/>
    </location>
    <ligand>
        <name>substrate</name>
    </ligand>
</feature>
<comment type="pathway">
    <text evidence="3 17">Aminoacyl-tRNA biosynthesis; selenocysteinyl-tRNA(Sec) biosynthesis; selenocysteinyl-tRNA(Sec) from L-seryl-tRNA(Sec) (archaeal/eukaryal route): step 2/2.</text>
</comment>
<dbReference type="GO" id="GO:0005737">
    <property type="term" value="C:cytoplasm"/>
    <property type="evidence" value="ECO:0007669"/>
    <property type="project" value="UniProtKB-SubCell"/>
</dbReference>
<evidence type="ECO:0000256" key="12">
    <source>
        <dbReference type="ARBA" id="ARBA00023266"/>
    </source>
</evidence>
<evidence type="ECO:0000256" key="3">
    <source>
        <dbReference type="ARBA" id="ARBA00004822"/>
    </source>
</evidence>
<comment type="function">
    <text evidence="2 17">Converts O-phosphoseryl-tRNA(Sec) to selenocysteinyl-tRNA(Sec) required for selenoprotein biosynthesis.</text>
</comment>
<evidence type="ECO:0000256" key="13">
    <source>
        <dbReference type="ARBA" id="ARBA00030669"/>
    </source>
</evidence>
<evidence type="ECO:0000313" key="20">
    <source>
        <dbReference type="EMBL" id="KAL0476662.1"/>
    </source>
</evidence>
<comment type="similarity">
    <text evidence="4 17">Belongs to the SepSecS family.</text>
</comment>
<keyword evidence="11 17" id="KW-0648">Protein biosynthesis</keyword>
<reference evidence="20 21" key="1">
    <citation type="submission" date="2024-03" db="EMBL/GenBank/DDBJ databases">
        <title>The Acrasis kona genome and developmental transcriptomes reveal deep origins of eukaryotic multicellular pathways.</title>
        <authorList>
            <person name="Sheikh S."/>
            <person name="Fu C.-J."/>
            <person name="Brown M.W."/>
            <person name="Baldauf S.L."/>
        </authorList>
    </citation>
    <scope>NUCLEOTIDE SEQUENCE [LARGE SCALE GENOMIC DNA]</scope>
    <source>
        <strain evidence="20 21">ATCC MYA-3509</strain>
    </source>
</reference>
<dbReference type="InterPro" id="IPR019872">
    <property type="entry name" value="Sec-tRNA_Se_transferase"/>
</dbReference>
<evidence type="ECO:0000256" key="18">
    <source>
        <dbReference type="PIRSR" id="PIRSR017689-1"/>
    </source>
</evidence>
<evidence type="ECO:0000256" key="4">
    <source>
        <dbReference type="ARBA" id="ARBA00007037"/>
    </source>
</evidence>
<keyword evidence="21" id="KW-1185">Reference proteome</keyword>
<keyword evidence="17" id="KW-0963">Cytoplasm</keyword>
<evidence type="ECO:0000313" key="21">
    <source>
        <dbReference type="Proteomes" id="UP001431209"/>
    </source>
</evidence>
<keyword evidence="9 17" id="KW-0694">RNA-binding</keyword>
<evidence type="ECO:0000256" key="5">
    <source>
        <dbReference type="ARBA" id="ARBA00012464"/>
    </source>
</evidence>
<keyword evidence="7 17" id="KW-0820">tRNA-binding</keyword>
<name>A0AAW2YKX3_9EUKA</name>
<dbReference type="InterPro" id="IPR008829">
    <property type="entry name" value="SepSecS/SepCysS"/>
</dbReference>
<gene>
    <name evidence="20" type="ORF">AKO1_006183</name>
</gene>
<dbReference type="EC" id="2.9.1.2" evidence="5 17"/>
<comment type="subcellular location">
    <subcellularLocation>
        <location evidence="17">Cytoplasm</location>
    </subcellularLocation>
</comment>
<comment type="caution">
    <text evidence="20">The sequence shown here is derived from an EMBL/GenBank/DDBJ whole genome shotgun (WGS) entry which is preliminary data.</text>
</comment>
<evidence type="ECO:0000256" key="1">
    <source>
        <dbReference type="ARBA" id="ARBA00001933"/>
    </source>
</evidence>
<keyword evidence="12 17" id="KW-0711">Selenium</keyword>
<dbReference type="NCBIfam" id="TIGR03531">
    <property type="entry name" value="selenium_SpcS"/>
    <property type="match status" value="1"/>
</dbReference>
<organism evidence="20 21">
    <name type="scientific">Acrasis kona</name>
    <dbReference type="NCBI Taxonomy" id="1008807"/>
    <lineage>
        <taxon>Eukaryota</taxon>
        <taxon>Discoba</taxon>
        <taxon>Heterolobosea</taxon>
        <taxon>Tetramitia</taxon>
        <taxon>Eutetramitia</taxon>
        <taxon>Acrasidae</taxon>
        <taxon>Acrasis</taxon>
    </lineage>
</organism>
<accession>A0AAW2YKX3</accession>
<dbReference type="InterPro" id="IPR015424">
    <property type="entry name" value="PyrdxlP-dep_Trfase"/>
</dbReference>
<keyword evidence="8 17" id="KW-0808">Transferase</keyword>
<comment type="cofactor">
    <cofactor evidence="1 17 19">
        <name>pyridoxal 5'-phosphate</name>
        <dbReference type="ChEBI" id="CHEBI:597326"/>
    </cofactor>
</comment>
<evidence type="ECO:0000256" key="17">
    <source>
        <dbReference type="PIRNR" id="PIRNR017689"/>
    </source>
</evidence>
<dbReference type="GO" id="GO:0001514">
    <property type="term" value="P:selenocysteine incorporation"/>
    <property type="evidence" value="ECO:0007669"/>
    <property type="project" value="TreeGrafter"/>
</dbReference>
<dbReference type="GO" id="GO:0001717">
    <property type="term" value="P:conversion of seryl-tRNAsec to selenocys-tRNAsec"/>
    <property type="evidence" value="ECO:0007669"/>
    <property type="project" value="UniProtKB-UniRule"/>
</dbReference>
<protein>
    <recommendedName>
        <fullName evidence="6 17">O-phosphoseryl-tRNA(Sec) selenium transferase</fullName>
        <ecNumber evidence="5 17">2.9.1.2</ecNumber>
    </recommendedName>
    <alternativeName>
        <fullName evidence="13 17">Selenocysteine synthase</fullName>
    </alternativeName>
    <alternativeName>
        <fullName evidence="14 17">Selenocysteinyl-tRNA(Sec) synthase</fullName>
    </alternativeName>
    <alternativeName>
        <fullName evidence="15 17">Sep-tRNA:Sec-tRNA synthase</fullName>
    </alternativeName>
</protein>
<evidence type="ECO:0000256" key="16">
    <source>
        <dbReference type="ARBA" id="ARBA00048808"/>
    </source>
</evidence>
<dbReference type="Gene3D" id="3.40.640.10">
    <property type="entry name" value="Type I PLP-dependent aspartate aminotransferase-like (Major domain)"/>
    <property type="match status" value="1"/>
</dbReference>
<dbReference type="PANTHER" id="PTHR12944:SF2">
    <property type="entry name" value="O-PHOSPHOSERYL-TRNA(SEC) SELENIUM TRANSFERASE"/>
    <property type="match status" value="1"/>
</dbReference>
<evidence type="ECO:0000256" key="15">
    <source>
        <dbReference type="ARBA" id="ARBA00032693"/>
    </source>
</evidence>
<dbReference type="PIRSF" id="PIRSF017689">
    <property type="entry name" value="SepSecS"/>
    <property type="match status" value="1"/>
</dbReference>
<feature type="binding site" evidence="18">
    <location>
        <position position="98"/>
    </location>
    <ligand>
        <name>substrate</name>
    </ligand>
</feature>
<dbReference type="EMBL" id="JAOPGA020000078">
    <property type="protein sequence ID" value="KAL0476662.1"/>
    <property type="molecule type" value="Genomic_DNA"/>
</dbReference>
<dbReference type="Pfam" id="PF05889">
    <property type="entry name" value="SepSecS"/>
    <property type="match status" value="1"/>
</dbReference>
<evidence type="ECO:0000256" key="14">
    <source>
        <dbReference type="ARBA" id="ARBA00032048"/>
    </source>
</evidence>